<accession>A0A1H1GVG0</accession>
<dbReference type="STRING" id="47312.SAMN04489765_3605"/>
<dbReference type="EMBL" id="FNLF01000002">
    <property type="protein sequence ID" value="SDR17202.1"/>
    <property type="molecule type" value="Genomic_DNA"/>
</dbReference>
<evidence type="ECO:0000313" key="2">
    <source>
        <dbReference type="EMBL" id="SDR17202.1"/>
    </source>
</evidence>
<sequence length="181" mass="19297">MKIGIIVGSVRQGRKAEQVGEWVAAAVAARDGVEATLLDIAAFDLPILMAPTPPENANKKYDDPLVTAWSQAIDAQDGYVFVTPEYNHSVPGALKNAYDLLGSEWSGKTVAFVGYGATGAIRSVEHWRQITAIFDMVGTVQQVGLGLHTDFAPDGGFTPVDRRTGELAATIDALVALTARR</sequence>
<dbReference type="InterPro" id="IPR029039">
    <property type="entry name" value="Flavoprotein-like_sf"/>
</dbReference>
<protein>
    <submittedName>
        <fullName evidence="2">NAD(P)H-dependent FMN reductase</fullName>
    </submittedName>
</protein>
<dbReference type="RefSeq" id="WP_068528929.1">
    <property type="nucleotide sequence ID" value="NZ_FNLF01000002.1"/>
</dbReference>
<organism evidence="2 3">
    <name type="scientific">Tsukamurella pulmonis</name>
    <dbReference type="NCBI Taxonomy" id="47312"/>
    <lineage>
        <taxon>Bacteria</taxon>
        <taxon>Bacillati</taxon>
        <taxon>Actinomycetota</taxon>
        <taxon>Actinomycetes</taxon>
        <taxon>Mycobacteriales</taxon>
        <taxon>Tsukamurellaceae</taxon>
        <taxon>Tsukamurella</taxon>
    </lineage>
</organism>
<dbReference type="Gene3D" id="3.40.50.360">
    <property type="match status" value="1"/>
</dbReference>
<dbReference type="InterPro" id="IPR005025">
    <property type="entry name" value="FMN_Rdtase-like_dom"/>
</dbReference>
<dbReference type="GO" id="GO:0010181">
    <property type="term" value="F:FMN binding"/>
    <property type="evidence" value="ECO:0007669"/>
    <property type="project" value="TreeGrafter"/>
</dbReference>
<dbReference type="OrthoDB" id="9812295at2"/>
<gene>
    <name evidence="2" type="ORF">SAMN04489765_3605</name>
</gene>
<evidence type="ECO:0000313" key="3">
    <source>
        <dbReference type="Proteomes" id="UP000183053"/>
    </source>
</evidence>
<dbReference type="SUPFAM" id="SSF52218">
    <property type="entry name" value="Flavoproteins"/>
    <property type="match status" value="1"/>
</dbReference>
<reference evidence="3" key="1">
    <citation type="submission" date="2016-10" db="EMBL/GenBank/DDBJ databases">
        <authorList>
            <person name="Varghese N."/>
            <person name="Submissions S."/>
        </authorList>
    </citation>
    <scope>NUCLEOTIDE SEQUENCE [LARGE SCALE GENOMIC DNA]</scope>
    <source>
        <strain evidence="3">DSM 44142</strain>
    </source>
</reference>
<dbReference type="PANTHER" id="PTHR30543:SF21">
    <property type="entry name" value="NAD(P)H-DEPENDENT FMN REDUCTASE LOT6"/>
    <property type="match status" value="1"/>
</dbReference>
<keyword evidence="3" id="KW-1185">Reference proteome</keyword>
<dbReference type="InterPro" id="IPR050712">
    <property type="entry name" value="NAD(P)H-dep_reductase"/>
</dbReference>
<evidence type="ECO:0000259" key="1">
    <source>
        <dbReference type="Pfam" id="PF03358"/>
    </source>
</evidence>
<dbReference type="GO" id="GO:0016491">
    <property type="term" value="F:oxidoreductase activity"/>
    <property type="evidence" value="ECO:0007669"/>
    <property type="project" value="InterPro"/>
</dbReference>
<name>A0A1H1GVG0_9ACTN</name>
<dbReference type="PANTHER" id="PTHR30543">
    <property type="entry name" value="CHROMATE REDUCTASE"/>
    <property type="match status" value="1"/>
</dbReference>
<dbReference type="GO" id="GO:0005829">
    <property type="term" value="C:cytosol"/>
    <property type="evidence" value="ECO:0007669"/>
    <property type="project" value="TreeGrafter"/>
</dbReference>
<dbReference type="AlphaFoldDB" id="A0A1H1GVG0"/>
<dbReference type="Pfam" id="PF03358">
    <property type="entry name" value="FMN_red"/>
    <property type="match status" value="1"/>
</dbReference>
<dbReference type="Proteomes" id="UP000183053">
    <property type="component" value="Unassembled WGS sequence"/>
</dbReference>
<feature type="domain" description="NADPH-dependent FMN reductase-like" evidence="1">
    <location>
        <begin position="1"/>
        <end position="143"/>
    </location>
</feature>
<proteinExistence type="predicted"/>